<sequence>METRKANMIFGKAGGNASRNAYTCKVSVPKTWVDRMGLTHEQREIKLAFDGDRITIDRPEHSPVKHTPLASNQKIRRFALLWMQMYKNHASTPDFYFEDVSFVGEGLADLGFEMDCGESFKAAFPNCNLGDCEAWKRIVNQIDSVPLLGDAIFSQWRYWNHWSNAPMEEADFEWFVLAFSRLAELAA</sequence>
<proteinExistence type="predicted"/>
<name>A0A2K4ZH26_9FIRM</name>
<dbReference type="EMBL" id="OFSM01000011">
    <property type="protein sequence ID" value="SOY29783.1"/>
    <property type="molecule type" value="Genomic_DNA"/>
</dbReference>
<evidence type="ECO:0000313" key="1">
    <source>
        <dbReference type="EMBL" id="SOY29783.1"/>
    </source>
</evidence>
<gene>
    <name evidence="1" type="ORF">AMURIS_02504</name>
</gene>
<dbReference type="AlphaFoldDB" id="A0A2K4ZH26"/>
<evidence type="ECO:0008006" key="3">
    <source>
        <dbReference type="Google" id="ProtNLM"/>
    </source>
</evidence>
<keyword evidence="2" id="KW-1185">Reference proteome</keyword>
<reference evidence="1 2" key="1">
    <citation type="submission" date="2018-01" db="EMBL/GenBank/DDBJ databases">
        <authorList>
            <person name="Gaut B.S."/>
            <person name="Morton B.R."/>
            <person name="Clegg M.T."/>
            <person name="Duvall M.R."/>
        </authorList>
    </citation>
    <scope>NUCLEOTIDE SEQUENCE [LARGE SCALE GENOMIC DNA]</scope>
    <source>
        <strain evidence="1">GP69</strain>
    </source>
</reference>
<evidence type="ECO:0000313" key="2">
    <source>
        <dbReference type="Proteomes" id="UP000236311"/>
    </source>
</evidence>
<dbReference type="Proteomes" id="UP000236311">
    <property type="component" value="Unassembled WGS sequence"/>
</dbReference>
<accession>A0A2K4ZH26</accession>
<protein>
    <recommendedName>
        <fullName evidence="3">SpoVT-AbrB domain-containing protein</fullName>
    </recommendedName>
</protein>
<organism evidence="1 2">
    <name type="scientific">Acetatifactor muris</name>
    <dbReference type="NCBI Taxonomy" id="879566"/>
    <lineage>
        <taxon>Bacteria</taxon>
        <taxon>Bacillati</taxon>
        <taxon>Bacillota</taxon>
        <taxon>Clostridia</taxon>
        <taxon>Lachnospirales</taxon>
        <taxon>Lachnospiraceae</taxon>
        <taxon>Acetatifactor</taxon>
    </lineage>
</organism>